<accession>A0A173Z185</accession>
<dbReference type="Proteomes" id="UP000095517">
    <property type="component" value="Unassembled WGS sequence"/>
</dbReference>
<comment type="subcellular location">
    <subcellularLocation>
        <location evidence="1">Cell outer membrane</location>
        <topology evidence="1">Multi-pass membrane protein</topology>
    </subcellularLocation>
</comment>
<keyword evidence="1" id="KW-0472">Membrane</keyword>
<dbReference type="RefSeq" id="WP_055278454.1">
    <property type="nucleotide sequence ID" value="NZ_CABIXA010000003.1"/>
</dbReference>
<keyword evidence="3" id="KW-0675">Receptor</keyword>
<dbReference type="PROSITE" id="PS52016">
    <property type="entry name" value="TONB_DEPENDENT_REC_3"/>
    <property type="match status" value="1"/>
</dbReference>
<dbReference type="AlphaFoldDB" id="A0A173Z185"/>
<dbReference type="STRING" id="338188.ERS852397_00666"/>
<dbReference type="InterPro" id="IPR039426">
    <property type="entry name" value="TonB-dep_rcpt-like"/>
</dbReference>
<evidence type="ECO:0000256" key="1">
    <source>
        <dbReference type="PROSITE-ProRule" id="PRU01360"/>
    </source>
</evidence>
<dbReference type="Gene3D" id="2.60.40.1930">
    <property type="match status" value="1"/>
</dbReference>
<organism evidence="3 4">
    <name type="scientific">Bacteroides finegoldii</name>
    <dbReference type="NCBI Taxonomy" id="338188"/>
    <lineage>
        <taxon>Bacteria</taxon>
        <taxon>Pseudomonadati</taxon>
        <taxon>Bacteroidota</taxon>
        <taxon>Bacteroidia</taxon>
        <taxon>Bacteroidales</taxon>
        <taxon>Bacteroidaceae</taxon>
        <taxon>Bacteroides</taxon>
    </lineage>
</organism>
<comment type="similarity">
    <text evidence="1">Belongs to the TonB-dependent receptor family.</text>
</comment>
<keyword evidence="1" id="KW-0813">Transport</keyword>
<dbReference type="Gene3D" id="2.170.130.10">
    <property type="entry name" value="TonB-dependent receptor, plug domain"/>
    <property type="match status" value="1"/>
</dbReference>
<feature type="domain" description="TonB-dependent receptor plug" evidence="2">
    <location>
        <begin position="692"/>
        <end position="782"/>
    </location>
</feature>
<sequence>MKSKTTFSINQSSMAFLIGMLLCISSVSITVSAQNMQDTIIAHFNLLEKVPQEKLYLHLDKPFYGAGEKIWFKGYLVNAVTHQDNTQSNFIITELVNRSDSIIERRKIRRDSLGFHNAFSLPPTLPAGDYYLRGYSNWMLNQEPEFFYSHNLKIGNSIDNTIVSTIEYQQEDETHYTAKIKFTSNTQETFNNTTIRYRYIENGKVEDKGKRKTDENGLISISLPDLKPAATRQIIVEFDDPQYIYKKTFYLPSFTKDFDIKFFPEGGALLAVPHQNIAFKAQGADGLSKEIEGFLFNSQGDTLTVFRSEHDGMGVFTLNPSDGNSYYVIAKSGDGISKRFNLPAVEQQGITLSMTHYKKEIRYEIQKTSTTEWPERLFLIAHTRGKLAILQPINANRPFGRMNDSLFHVGITHFMLIDQQGNALSERLVFIPDRNPHQWQILPDKPTYGKREKVSLQIAAKDHNGNPIEGSFSISITDRRSIRPDSLADNIVSNLLLTSDLKGYVENPGYYFLHQDLRTLRTLDFLMMTHGWRRHHIKNVVTPPSLNLANYIEKGQTISGRIKGFFGGNVKKGPICVLAPKQKIVATTTTDEKGEFIVNTSFKDSTTFLVQARTKRGFAGVDIEIDTPKYPAASPKSPFRNEAATFMEDYLLNTRDQYYMEGGMRVYNLKEVLVTGSRKKPGSESIYTGGINTYTIEGDKLENYGAQTAFDAVSRLPGVSVTNGNEIHIRNNPEQPVIVIDDVVYEDDNDILTMIQTSDMSSLSLLRGADAAILGSRGAAGAIVITLKEGKDLPARPARGIITCTPLGYSDSVEFYQPTYDTPEKKNAQRSDLRSTIYWNPALQLNAEGKATIEYYTPDSTAPEDITIEGVDKNGKVCRIVQTINN</sequence>
<dbReference type="SUPFAM" id="SSF56935">
    <property type="entry name" value="Porins"/>
    <property type="match status" value="1"/>
</dbReference>
<name>A0A173Z185_9BACE</name>
<dbReference type="EMBL" id="CYZH01000003">
    <property type="protein sequence ID" value="CUN68925.1"/>
    <property type="molecule type" value="Genomic_DNA"/>
</dbReference>
<gene>
    <name evidence="3" type="ORF">ERS852397_00666</name>
</gene>
<evidence type="ECO:0000313" key="3">
    <source>
        <dbReference type="EMBL" id="CUN68925.1"/>
    </source>
</evidence>
<protein>
    <submittedName>
        <fullName evidence="3">TonB-dependent Receptor Plug Domain</fullName>
    </submittedName>
</protein>
<keyword evidence="1" id="KW-0812">Transmembrane</keyword>
<dbReference type="InterPro" id="IPR012910">
    <property type="entry name" value="Plug_dom"/>
</dbReference>
<evidence type="ECO:0000313" key="4">
    <source>
        <dbReference type="Proteomes" id="UP000095517"/>
    </source>
</evidence>
<proteinExistence type="inferred from homology"/>
<keyword evidence="1" id="KW-1134">Transmembrane beta strand</keyword>
<dbReference type="Pfam" id="PF07715">
    <property type="entry name" value="Plug"/>
    <property type="match status" value="1"/>
</dbReference>
<evidence type="ECO:0000259" key="2">
    <source>
        <dbReference type="Pfam" id="PF07715"/>
    </source>
</evidence>
<keyword evidence="1" id="KW-0998">Cell outer membrane</keyword>
<dbReference type="InterPro" id="IPR037066">
    <property type="entry name" value="Plug_dom_sf"/>
</dbReference>
<dbReference type="GO" id="GO:0009279">
    <property type="term" value="C:cell outer membrane"/>
    <property type="evidence" value="ECO:0007669"/>
    <property type="project" value="UniProtKB-SubCell"/>
</dbReference>
<reference evidence="3 4" key="1">
    <citation type="submission" date="2015-09" db="EMBL/GenBank/DDBJ databases">
        <authorList>
            <consortium name="Pathogen Informatics"/>
        </authorList>
    </citation>
    <scope>NUCLEOTIDE SEQUENCE [LARGE SCALE GENOMIC DNA]</scope>
    <source>
        <strain evidence="3 4">2789STDY5608840</strain>
    </source>
</reference>